<organism evidence="1 2">
    <name type="scientific">Stylosanthes scabra</name>
    <dbReference type="NCBI Taxonomy" id="79078"/>
    <lineage>
        <taxon>Eukaryota</taxon>
        <taxon>Viridiplantae</taxon>
        <taxon>Streptophyta</taxon>
        <taxon>Embryophyta</taxon>
        <taxon>Tracheophyta</taxon>
        <taxon>Spermatophyta</taxon>
        <taxon>Magnoliopsida</taxon>
        <taxon>eudicotyledons</taxon>
        <taxon>Gunneridae</taxon>
        <taxon>Pentapetalae</taxon>
        <taxon>rosids</taxon>
        <taxon>fabids</taxon>
        <taxon>Fabales</taxon>
        <taxon>Fabaceae</taxon>
        <taxon>Papilionoideae</taxon>
        <taxon>50 kb inversion clade</taxon>
        <taxon>dalbergioids sensu lato</taxon>
        <taxon>Dalbergieae</taxon>
        <taxon>Pterocarpus clade</taxon>
        <taxon>Stylosanthes</taxon>
    </lineage>
</organism>
<dbReference type="Proteomes" id="UP001341840">
    <property type="component" value="Unassembled WGS sequence"/>
</dbReference>
<sequence>MPRRCLAKPRRNTNSANQVCTTPRLGPIKPRRGLMPSNHGPKFCKDFGHQMENFGLVTVTIIQTSIRFDPDLPYATEEEMLAIPRPMDVDADEDYLQYLEELQCHPEYSLVHSSQAFAQHPSNDAQS</sequence>
<dbReference type="EMBL" id="JASCZI010242396">
    <property type="protein sequence ID" value="MED6210924.1"/>
    <property type="molecule type" value="Genomic_DNA"/>
</dbReference>
<accession>A0ABU6YLS9</accession>
<proteinExistence type="predicted"/>
<evidence type="ECO:0000313" key="1">
    <source>
        <dbReference type="EMBL" id="MED6210924.1"/>
    </source>
</evidence>
<reference evidence="1 2" key="1">
    <citation type="journal article" date="2023" name="Plants (Basel)">
        <title>Bridging the Gap: Combining Genomics and Transcriptomics Approaches to Understand Stylosanthes scabra, an Orphan Legume from the Brazilian Caatinga.</title>
        <authorList>
            <person name="Ferreira-Neto J.R.C."/>
            <person name="da Silva M.D."/>
            <person name="Binneck E."/>
            <person name="de Melo N.F."/>
            <person name="da Silva R.H."/>
            <person name="de Melo A.L.T.M."/>
            <person name="Pandolfi V."/>
            <person name="Bustamante F.O."/>
            <person name="Brasileiro-Vidal A.C."/>
            <person name="Benko-Iseppon A.M."/>
        </authorList>
    </citation>
    <scope>NUCLEOTIDE SEQUENCE [LARGE SCALE GENOMIC DNA]</scope>
    <source>
        <tissue evidence="1">Leaves</tissue>
    </source>
</reference>
<keyword evidence="2" id="KW-1185">Reference proteome</keyword>
<gene>
    <name evidence="1" type="ORF">PIB30_068685</name>
</gene>
<protein>
    <submittedName>
        <fullName evidence="1">Uncharacterized protein</fullName>
    </submittedName>
</protein>
<comment type="caution">
    <text evidence="1">The sequence shown here is derived from an EMBL/GenBank/DDBJ whole genome shotgun (WGS) entry which is preliminary data.</text>
</comment>
<evidence type="ECO:0000313" key="2">
    <source>
        <dbReference type="Proteomes" id="UP001341840"/>
    </source>
</evidence>
<name>A0ABU6YLS9_9FABA</name>